<reference evidence="6 7" key="1">
    <citation type="journal article" date="2019" name="Int. J. Syst. Evol. Microbiol.">
        <title>The Global Catalogue of Microorganisms (GCM) 10K type strain sequencing project: providing services to taxonomists for standard genome sequencing and annotation.</title>
        <authorList>
            <consortium name="The Broad Institute Genomics Platform"/>
            <consortium name="The Broad Institute Genome Sequencing Center for Infectious Disease"/>
            <person name="Wu L."/>
            <person name="Ma J."/>
        </authorList>
    </citation>
    <scope>NUCLEOTIDE SEQUENCE [LARGE SCALE GENOMIC DNA]</scope>
    <source>
        <strain evidence="6 7">JCM 13249</strain>
    </source>
</reference>
<dbReference type="Gene3D" id="3.40.47.10">
    <property type="match status" value="2"/>
</dbReference>
<feature type="region of interest" description="Disordered" evidence="3">
    <location>
        <begin position="1"/>
        <end position="25"/>
    </location>
</feature>
<evidence type="ECO:0000259" key="5">
    <source>
        <dbReference type="Pfam" id="PF02797"/>
    </source>
</evidence>
<protein>
    <recommendedName>
        <fullName evidence="8">Type III polyketide synthase</fullName>
    </recommendedName>
</protein>
<accession>A0ABN2KZM4</accession>
<evidence type="ECO:0008006" key="8">
    <source>
        <dbReference type="Google" id="ProtNLM"/>
    </source>
</evidence>
<evidence type="ECO:0000256" key="1">
    <source>
        <dbReference type="ARBA" id="ARBA00005531"/>
    </source>
</evidence>
<dbReference type="PIRSF" id="PIRSF000451">
    <property type="entry name" value="PKS_III"/>
    <property type="match status" value="1"/>
</dbReference>
<dbReference type="EMBL" id="BAAALS010000028">
    <property type="protein sequence ID" value="GAA1770471.1"/>
    <property type="molecule type" value="Genomic_DNA"/>
</dbReference>
<keyword evidence="2" id="KW-0808">Transferase</keyword>
<sequence>MTISIEAPAVGARDPRPLAEDLPDDPRPAGIARLLGVGTAVSEDSYSQPELLDAFGITDSRVRSVFLNSAIDRRFLSLPGRARGGGLAEEAQGDLLDKHKAVAVDMGSRALLTCLRNIGAELSDVRYLCCVTSTGFLTPGLSAHIIRDLGIDRHCSRADIVGMGCNAGLNGLGAVTGWAAAHPGELAVMVCAEACSAAYVFDGSMRTAVVNSLFGDGAAAVAVVGGAAADAAATATPTPRVLKFASTIITDAVDAMRYDWDRSAGKFSFFLDPHIPYVVGAHAELTLDRLLAGTSLRRSDISHWLVHSGGKKVIDAVLVNLGLTHHDLRHTTGVLRDYGNLSSGSFLFSYERLQNENCVQAGEYGVLMTMGPGSTIEMALVQW</sequence>
<dbReference type="InterPro" id="IPR053446">
    <property type="entry name" value="DPA-CoA_Synthase"/>
</dbReference>
<dbReference type="RefSeq" id="WP_344086142.1">
    <property type="nucleotide sequence ID" value="NZ_BAAALS010000028.1"/>
</dbReference>
<keyword evidence="7" id="KW-1185">Reference proteome</keyword>
<dbReference type="InterPro" id="IPR011141">
    <property type="entry name" value="Polyketide_synthase_type-III"/>
</dbReference>
<feature type="compositionally biased region" description="Basic and acidic residues" evidence="3">
    <location>
        <begin position="13"/>
        <end position="25"/>
    </location>
</feature>
<comment type="caution">
    <text evidence="6">The sequence shown here is derived from an EMBL/GenBank/DDBJ whole genome shotgun (WGS) entry which is preliminary data.</text>
</comment>
<evidence type="ECO:0000313" key="7">
    <source>
        <dbReference type="Proteomes" id="UP001500655"/>
    </source>
</evidence>
<dbReference type="PANTHER" id="PTHR11877">
    <property type="entry name" value="HYDROXYMETHYLGLUTARYL-COA SYNTHASE"/>
    <property type="match status" value="1"/>
</dbReference>
<dbReference type="Proteomes" id="UP001500655">
    <property type="component" value="Unassembled WGS sequence"/>
</dbReference>
<dbReference type="InterPro" id="IPR016039">
    <property type="entry name" value="Thiolase-like"/>
</dbReference>
<evidence type="ECO:0000313" key="6">
    <source>
        <dbReference type="EMBL" id="GAA1770471.1"/>
    </source>
</evidence>
<dbReference type="Pfam" id="PF00195">
    <property type="entry name" value="Chal_sti_synt_N"/>
    <property type="match status" value="1"/>
</dbReference>
<proteinExistence type="inferred from homology"/>
<organism evidence="6 7">
    <name type="scientific">Luedemannella helvata</name>
    <dbReference type="NCBI Taxonomy" id="349315"/>
    <lineage>
        <taxon>Bacteria</taxon>
        <taxon>Bacillati</taxon>
        <taxon>Actinomycetota</taxon>
        <taxon>Actinomycetes</taxon>
        <taxon>Micromonosporales</taxon>
        <taxon>Micromonosporaceae</taxon>
        <taxon>Luedemannella</taxon>
    </lineage>
</organism>
<dbReference type="InterPro" id="IPR012328">
    <property type="entry name" value="Chalcone/stilbene_synt_C"/>
</dbReference>
<dbReference type="Pfam" id="PF02797">
    <property type="entry name" value="Chal_sti_synt_C"/>
    <property type="match status" value="1"/>
</dbReference>
<dbReference type="InterPro" id="IPR001099">
    <property type="entry name" value="Chalcone/stilbene_synt_N"/>
</dbReference>
<dbReference type="NCBIfam" id="NF042429">
    <property type="entry name" value="DHPHCoAsyn_DpgA"/>
    <property type="match status" value="1"/>
</dbReference>
<feature type="domain" description="Chalcone/stilbene synthase N-terminal" evidence="4">
    <location>
        <begin position="87"/>
        <end position="223"/>
    </location>
</feature>
<comment type="similarity">
    <text evidence="1">Belongs to the thiolase-like superfamily. Chalcone/stilbene synthases family.</text>
</comment>
<evidence type="ECO:0000256" key="3">
    <source>
        <dbReference type="SAM" id="MobiDB-lite"/>
    </source>
</evidence>
<gene>
    <name evidence="6" type="ORF">GCM10009681_47340</name>
</gene>
<feature type="domain" description="Chalcone/stilbene synthase C-terminal" evidence="5">
    <location>
        <begin position="269"/>
        <end position="381"/>
    </location>
</feature>
<dbReference type="SUPFAM" id="SSF53901">
    <property type="entry name" value="Thiolase-like"/>
    <property type="match status" value="1"/>
</dbReference>
<dbReference type="PANTHER" id="PTHR11877:SF46">
    <property type="entry name" value="TYPE III POLYKETIDE SYNTHASE A"/>
    <property type="match status" value="1"/>
</dbReference>
<name>A0ABN2KZM4_9ACTN</name>
<evidence type="ECO:0000256" key="2">
    <source>
        <dbReference type="ARBA" id="ARBA00022679"/>
    </source>
</evidence>
<evidence type="ECO:0000259" key="4">
    <source>
        <dbReference type="Pfam" id="PF00195"/>
    </source>
</evidence>